<evidence type="ECO:0000256" key="7">
    <source>
        <dbReference type="ARBA" id="ARBA00022679"/>
    </source>
</evidence>
<evidence type="ECO:0000313" key="12">
    <source>
        <dbReference type="Proteomes" id="UP000294914"/>
    </source>
</evidence>
<evidence type="ECO:0000256" key="9">
    <source>
        <dbReference type="ARBA" id="ARBA00047340"/>
    </source>
</evidence>
<dbReference type="NCBIfam" id="TIGR03160">
    <property type="entry name" value="cobT_DBIPRT"/>
    <property type="match status" value="1"/>
</dbReference>
<keyword evidence="6 10" id="KW-0328">Glycosyltransferase</keyword>
<sequence>MTPYWLQQPVKAIDADAQQAAQQRQGQLTKPPGSLGQLESLAIQLAGLQANVSPVIEQCWIAVFAADHGIAHQGVSAFPQIVTTEMVRNFARGGAAISVLAAEQHARLEVVNVGTAHDPGELPGVVEQRIGEGTADFSQQPAMTPEQAEQALAAGRDSVQRAQDAGSQLYIGGEMGIANTTSAAALGCVLLQQPARQLVGPGTGLDDSGVRHKAAVIDAAIARHAVSADQPLEVLRHFGGFEIAALSGAFIHAAQCGLPVLVDGFICSVAALIAERLLPGSKQWFIYSHRSAEPGHRAILEALEAKPLLDLGMRLGEGSGAAVALSLLRHACALHNGMATFEEAAVSNKGAGDE</sequence>
<dbReference type="PANTHER" id="PTHR43463">
    <property type="entry name" value="NICOTINATE-NUCLEOTIDE--DIMETHYLBENZIMIDAZOLE PHOSPHORIBOSYLTRANSFERASE"/>
    <property type="match status" value="1"/>
</dbReference>
<keyword evidence="12" id="KW-1185">Reference proteome</keyword>
<proteinExistence type="inferred from homology"/>
<protein>
    <recommendedName>
        <fullName evidence="4 10">Nicotinate-nucleotide--dimethylbenzimidazole phosphoribosyltransferase</fullName>
        <shortName evidence="10">NN:DBI PRT</shortName>
        <ecNumber evidence="3 10">2.4.2.21</ecNumber>
    </recommendedName>
    <alternativeName>
        <fullName evidence="8 10">N(1)-alpha-phosphoribosyltransferase</fullName>
    </alternativeName>
</protein>
<dbReference type="HAMAP" id="MF_00230">
    <property type="entry name" value="CobT"/>
    <property type="match status" value="1"/>
</dbReference>
<dbReference type="AlphaFoldDB" id="A0A4R8INZ7"/>
<gene>
    <name evidence="10" type="primary">cobT</name>
    <name evidence="11" type="ORF">EDC23_2704</name>
</gene>
<organism evidence="11 12">
    <name type="scientific">Thiohalophilus thiocyanatoxydans</name>
    <dbReference type="NCBI Taxonomy" id="381308"/>
    <lineage>
        <taxon>Bacteria</taxon>
        <taxon>Pseudomonadati</taxon>
        <taxon>Pseudomonadota</taxon>
        <taxon>Gammaproteobacteria</taxon>
        <taxon>Thiohalomonadales</taxon>
        <taxon>Thiohalophilaceae</taxon>
        <taxon>Thiohalophilus</taxon>
    </lineage>
</organism>
<dbReference type="RefSeq" id="WP_134085262.1">
    <property type="nucleotide sequence ID" value="NZ_SOQX01000010.1"/>
</dbReference>
<dbReference type="EMBL" id="SOQX01000010">
    <property type="protein sequence ID" value="TDX97901.1"/>
    <property type="molecule type" value="Genomic_DNA"/>
</dbReference>
<dbReference type="InterPro" id="IPR036087">
    <property type="entry name" value="Nict_dMeBzImd_PRibTrfase_sf"/>
</dbReference>
<dbReference type="OrthoDB" id="9781491at2"/>
<evidence type="ECO:0000256" key="5">
    <source>
        <dbReference type="ARBA" id="ARBA00022573"/>
    </source>
</evidence>
<comment type="catalytic activity">
    <reaction evidence="9 10">
        <text>5,6-dimethylbenzimidazole + nicotinate beta-D-ribonucleotide = alpha-ribazole 5'-phosphate + nicotinate + H(+)</text>
        <dbReference type="Rhea" id="RHEA:11196"/>
        <dbReference type="ChEBI" id="CHEBI:15378"/>
        <dbReference type="ChEBI" id="CHEBI:15890"/>
        <dbReference type="ChEBI" id="CHEBI:32544"/>
        <dbReference type="ChEBI" id="CHEBI:57502"/>
        <dbReference type="ChEBI" id="CHEBI:57918"/>
        <dbReference type="EC" id="2.4.2.21"/>
    </reaction>
</comment>
<dbReference type="PANTHER" id="PTHR43463:SF1">
    <property type="entry name" value="NICOTINATE-NUCLEOTIDE--DIMETHYLBENZIMIDAZOLE PHOSPHORIBOSYLTRANSFERASE"/>
    <property type="match status" value="1"/>
</dbReference>
<comment type="function">
    <text evidence="10">Catalyzes the synthesis of alpha-ribazole-5'-phosphate from nicotinate mononucleotide (NAMN) and 5,6-dimethylbenzimidazole (DMB).</text>
</comment>
<dbReference type="InterPro" id="IPR023195">
    <property type="entry name" value="Nict_dMeBzImd_PRibTrfase_N"/>
</dbReference>
<accession>A0A4R8INZ7</accession>
<comment type="similarity">
    <text evidence="2 10">Belongs to the CobT family.</text>
</comment>
<dbReference type="Gene3D" id="1.10.1610.10">
    <property type="match status" value="1"/>
</dbReference>
<evidence type="ECO:0000313" key="11">
    <source>
        <dbReference type="EMBL" id="TDX97901.1"/>
    </source>
</evidence>
<keyword evidence="5 10" id="KW-0169">Cobalamin biosynthesis</keyword>
<dbReference type="Pfam" id="PF02277">
    <property type="entry name" value="DBI_PRT"/>
    <property type="match status" value="1"/>
</dbReference>
<evidence type="ECO:0000256" key="10">
    <source>
        <dbReference type="HAMAP-Rule" id="MF_00230"/>
    </source>
</evidence>
<name>A0A4R8INZ7_9GAMM</name>
<evidence type="ECO:0000256" key="3">
    <source>
        <dbReference type="ARBA" id="ARBA00011991"/>
    </source>
</evidence>
<reference evidence="11 12" key="1">
    <citation type="submission" date="2019-03" db="EMBL/GenBank/DDBJ databases">
        <title>Genomic Encyclopedia of Type Strains, Phase IV (KMG-IV): sequencing the most valuable type-strain genomes for metagenomic binning, comparative biology and taxonomic classification.</title>
        <authorList>
            <person name="Goeker M."/>
        </authorList>
    </citation>
    <scope>NUCLEOTIDE SEQUENCE [LARGE SCALE GENOMIC DNA]</scope>
    <source>
        <strain evidence="11 12">DSM 16326</strain>
    </source>
</reference>
<comment type="caution">
    <text evidence="11">The sequence shown here is derived from an EMBL/GenBank/DDBJ whole genome shotgun (WGS) entry which is preliminary data.</text>
</comment>
<feature type="active site" description="Proton acceptor" evidence="10">
    <location>
        <position position="317"/>
    </location>
</feature>
<comment type="pathway">
    <text evidence="1 10">Nucleoside biosynthesis; alpha-ribazole biosynthesis; alpha-ribazole from 5,6-dimethylbenzimidazole: step 1/2.</text>
</comment>
<keyword evidence="7 10" id="KW-0808">Transferase</keyword>
<dbReference type="EC" id="2.4.2.21" evidence="3 10"/>
<dbReference type="CDD" id="cd02439">
    <property type="entry name" value="DMB-PRT_CobT"/>
    <property type="match status" value="1"/>
</dbReference>
<dbReference type="Gene3D" id="3.40.50.10210">
    <property type="match status" value="1"/>
</dbReference>
<dbReference type="GO" id="GO:0008939">
    <property type="term" value="F:nicotinate-nucleotide-dimethylbenzimidazole phosphoribosyltransferase activity"/>
    <property type="evidence" value="ECO:0007669"/>
    <property type="project" value="UniProtKB-UniRule"/>
</dbReference>
<evidence type="ECO:0000256" key="8">
    <source>
        <dbReference type="ARBA" id="ARBA00030686"/>
    </source>
</evidence>
<evidence type="ECO:0000256" key="6">
    <source>
        <dbReference type="ARBA" id="ARBA00022676"/>
    </source>
</evidence>
<dbReference type="SUPFAM" id="SSF52733">
    <property type="entry name" value="Nicotinate mononucleotide:5,6-dimethylbenzimidazole phosphoribosyltransferase (CobT)"/>
    <property type="match status" value="1"/>
</dbReference>
<dbReference type="NCBIfam" id="NF000996">
    <property type="entry name" value="PRK00105.1"/>
    <property type="match status" value="1"/>
</dbReference>
<evidence type="ECO:0000256" key="1">
    <source>
        <dbReference type="ARBA" id="ARBA00005049"/>
    </source>
</evidence>
<evidence type="ECO:0000256" key="2">
    <source>
        <dbReference type="ARBA" id="ARBA00007110"/>
    </source>
</evidence>
<evidence type="ECO:0000256" key="4">
    <source>
        <dbReference type="ARBA" id="ARBA00015486"/>
    </source>
</evidence>
<dbReference type="FunFam" id="3.40.50.10210:FF:000001">
    <property type="entry name" value="Nicotinate-nucleotide--dimethylbenzimidazole phosphoribosyltransferase"/>
    <property type="match status" value="1"/>
</dbReference>
<dbReference type="GO" id="GO:0009236">
    <property type="term" value="P:cobalamin biosynthetic process"/>
    <property type="evidence" value="ECO:0007669"/>
    <property type="project" value="UniProtKB-UniRule"/>
</dbReference>
<dbReference type="Proteomes" id="UP000294914">
    <property type="component" value="Unassembled WGS sequence"/>
</dbReference>
<dbReference type="InterPro" id="IPR017846">
    <property type="entry name" value="Nict_dMeBzImd_PRibTrfase_bact"/>
</dbReference>
<dbReference type="InterPro" id="IPR003200">
    <property type="entry name" value="Nict_dMeBzImd_PRibTrfase"/>
</dbReference>
<dbReference type="UniPathway" id="UPA00061">
    <property type="reaction ID" value="UER00516"/>
</dbReference>